<dbReference type="Proteomes" id="UP000650224">
    <property type="component" value="Unassembled WGS sequence"/>
</dbReference>
<evidence type="ECO:0000313" key="4">
    <source>
        <dbReference type="Proteomes" id="UP000650224"/>
    </source>
</evidence>
<evidence type="ECO:0000313" key="3">
    <source>
        <dbReference type="EMBL" id="MBD8029568.1"/>
    </source>
</evidence>
<feature type="region of interest" description="Disordered" evidence="1">
    <location>
        <begin position="1"/>
        <end position="21"/>
    </location>
</feature>
<proteinExistence type="predicted"/>
<dbReference type="EMBL" id="JACSPR010000002">
    <property type="protein sequence ID" value="MBD8029568.1"/>
    <property type="molecule type" value="Genomic_DNA"/>
</dbReference>
<feature type="transmembrane region" description="Helical" evidence="2">
    <location>
        <begin position="75"/>
        <end position="92"/>
    </location>
</feature>
<accession>A0A8I0LF77</accession>
<feature type="transmembrane region" description="Helical" evidence="2">
    <location>
        <begin position="104"/>
        <end position="121"/>
    </location>
</feature>
<organism evidence="3 4">
    <name type="scientific">Corynebacterium gallinarum</name>
    <dbReference type="NCBI Taxonomy" id="2762214"/>
    <lineage>
        <taxon>Bacteria</taxon>
        <taxon>Bacillati</taxon>
        <taxon>Actinomycetota</taxon>
        <taxon>Actinomycetes</taxon>
        <taxon>Mycobacteriales</taxon>
        <taxon>Corynebacteriaceae</taxon>
        <taxon>Corynebacterium</taxon>
    </lineage>
</organism>
<feature type="compositionally biased region" description="Basic and acidic residues" evidence="1">
    <location>
        <begin position="11"/>
        <end position="20"/>
    </location>
</feature>
<evidence type="ECO:0000256" key="2">
    <source>
        <dbReference type="SAM" id="Phobius"/>
    </source>
</evidence>
<sequence length="163" mass="17443">MFPTPASGGDDPNRRPRKPYDGTGIPPSLKWAFAFFIGAGILMVLTGLVLYTAGYTGPADTEMEYQEVVVNNQKFIGLVNGLAGIVVAALISQVPRGGKNIRRLLLVIALLVMLVDLLSFVTRAGGPSLALIALLLAAGCLLLFRPDVNQLVAQNHRTKQMRG</sequence>
<feature type="transmembrane region" description="Helical" evidence="2">
    <location>
        <begin position="127"/>
        <end position="144"/>
    </location>
</feature>
<dbReference type="AlphaFoldDB" id="A0A8I0LF77"/>
<keyword evidence="4" id="KW-1185">Reference proteome</keyword>
<comment type="caution">
    <text evidence="3">The sequence shown here is derived from an EMBL/GenBank/DDBJ whole genome shotgun (WGS) entry which is preliminary data.</text>
</comment>
<protein>
    <recommendedName>
        <fullName evidence="5">Tellurium resistance protein TerC</fullName>
    </recommendedName>
</protein>
<reference evidence="3 4" key="1">
    <citation type="submission" date="2020-08" db="EMBL/GenBank/DDBJ databases">
        <title>A Genomic Blueprint of the Chicken Gut Microbiome.</title>
        <authorList>
            <person name="Gilroy R."/>
            <person name="Ravi A."/>
            <person name="Getino M."/>
            <person name="Pursley I."/>
            <person name="Horton D.L."/>
            <person name="Alikhan N.-F."/>
            <person name="Baker D."/>
            <person name="Gharbi K."/>
            <person name="Hall N."/>
            <person name="Watson M."/>
            <person name="Adriaenssens E.M."/>
            <person name="Foster-Nyarko E."/>
            <person name="Jarju S."/>
            <person name="Secka A."/>
            <person name="Antonio M."/>
            <person name="Oren A."/>
            <person name="Chaudhuri R."/>
            <person name="La Ragione R.M."/>
            <person name="Hildebrand F."/>
            <person name="Pallen M.J."/>
        </authorList>
    </citation>
    <scope>NUCLEOTIDE SEQUENCE [LARGE SCALE GENOMIC DNA]</scope>
    <source>
        <strain evidence="3 4">Sa1YVA5</strain>
    </source>
</reference>
<evidence type="ECO:0000256" key="1">
    <source>
        <dbReference type="SAM" id="MobiDB-lite"/>
    </source>
</evidence>
<evidence type="ECO:0008006" key="5">
    <source>
        <dbReference type="Google" id="ProtNLM"/>
    </source>
</evidence>
<gene>
    <name evidence="3" type="ORF">H9627_04355</name>
</gene>
<keyword evidence="2" id="KW-1133">Transmembrane helix</keyword>
<name>A0A8I0LF77_9CORY</name>
<feature type="transmembrane region" description="Helical" evidence="2">
    <location>
        <begin position="31"/>
        <end position="55"/>
    </location>
</feature>
<keyword evidence="2" id="KW-0812">Transmembrane</keyword>
<keyword evidence="2" id="KW-0472">Membrane</keyword>